<evidence type="ECO:0000256" key="7">
    <source>
        <dbReference type="SAM" id="Phobius"/>
    </source>
</evidence>
<dbReference type="InterPro" id="IPR050925">
    <property type="entry name" value="Rhomboid_protease_S54"/>
</dbReference>
<keyword evidence="10" id="KW-1185">Reference proteome</keyword>
<dbReference type="RefSeq" id="WP_253857589.1">
    <property type="nucleotide sequence ID" value="NZ_BAAALM010000015.1"/>
</dbReference>
<organism evidence="9 10">
    <name type="scientific">Prauserella alba</name>
    <dbReference type="NCBI Taxonomy" id="176898"/>
    <lineage>
        <taxon>Bacteria</taxon>
        <taxon>Bacillati</taxon>
        <taxon>Actinomycetota</taxon>
        <taxon>Actinomycetes</taxon>
        <taxon>Pseudonocardiales</taxon>
        <taxon>Pseudonocardiaceae</taxon>
        <taxon>Prauserella</taxon>
    </lineage>
</organism>
<protein>
    <recommendedName>
        <fullName evidence="8">Peptidase S54 rhomboid domain-containing protein</fullName>
    </recommendedName>
</protein>
<gene>
    <name evidence="9" type="ORF">GCM10009675_37750</name>
</gene>
<dbReference type="InterPro" id="IPR022764">
    <property type="entry name" value="Peptidase_S54_rhomboid_dom"/>
</dbReference>
<evidence type="ECO:0000256" key="5">
    <source>
        <dbReference type="ARBA" id="ARBA00022989"/>
    </source>
</evidence>
<sequence>MTQPPYPPDHEPARADGGARPGCWWHPGKPTGLSCVRCGRPACPDCLREASVGYQCIDCVEAARAQQRRPQPLRPGDRTVAGARVSSKNVVTPLLIAVNVLFYVVTAAQAGDPMNNQNSALLEDGSLWPLAIHLQGEWLRLGVSGFLHYGLLHLAMNMLALWILGKDLELLLGKVRFLALYLVSLLGGSTAVFLLGDLNTGTAGASGAVYGLMGALLVAVLRLKLNPGGAIGIIAINLVLTVTIPGISLLGHLGGLVAGALVMVAMLYGPQKDRTAYQATVVALLVAACVGLIIYRDSTIASDICRGYPALCTGATV</sequence>
<evidence type="ECO:0000256" key="6">
    <source>
        <dbReference type="ARBA" id="ARBA00023136"/>
    </source>
</evidence>
<feature type="domain" description="Peptidase S54 rhomboid" evidence="8">
    <location>
        <begin position="136"/>
        <end position="267"/>
    </location>
</feature>
<dbReference type="SUPFAM" id="SSF144091">
    <property type="entry name" value="Rhomboid-like"/>
    <property type="match status" value="1"/>
</dbReference>
<feature type="transmembrane region" description="Helical" evidence="7">
    <location>
        <begin position="177"/>
        <end position="196"/>
    </location>
</feature>
<feature type="transmembrane region" description="Helical" evidence="7">
    <location>
        <begin position="202"/>
        <end position="221"/>
    </location>
</feature>
<reference evidence="10" key="1">
    <citation type="journal article" date="2019" name="Int. J. Syst. Evol. Microbiol.">
        <title>The Global Catalogue of Microorganisms (GCM) 10K type strain sequencing project: providing services to taxonomists for standard genome sequencing and annotation.</title>
        <authorList>
            <consortium name="The Broad Institute Genomics Platform"/>
            <consortium name="The Broad Institute Genome Sequencing Center for Infectious Disease"/>
            <person name="Wu L."/>
            <person name="Ma J."/>
        </authorList>
    </citation>
    <scope>NUCLEOTIDE SEQUENCE [LARGE SCALE GENOMIC DNA]</scope>
    <source>
        <strain evidence="10">JCM 13022</strain>
    </source>
</reference>
<evidence type="ECO:0000313" key="10">
    <source>
        <dbReference type="Proteomes" id="UP001500467"/>
    </source>
</evidence>
<dbReference type="SUPFAM" id="SSF57845">
    <property type="entry name" value="B-box zinc-binding domain"/>
    <property type="match status" value="1"/>
</dbReference>
<name>A0ABP4G7I2_9PSEU</name>
<feature type="transmembrane region" description="Helical" evidence="7">
    <location>
        <begin position="276"/>
        <end position="295"/>
    </location>
</feature>
<evidence type="ECO:0000256" key="4">
    <source>
        <dbReference type="ARBA" id="ARBA00022801"/>
    </source>
</evidence>
<feature type="transmembrane region" description="Helical" evidence="7">
    <location>
        <begin position="253"/>
        <end position="269"/>
    </location>
</feature>
<keyword evidence="4" id="KW-0378">Hydrolase</keyword>
<evidence type="ECO:0000256" key="3">
    <source>
        <dbReference type="ARBA" id="ARBA00022692"/>
    </source>
</evidence>
<feature type="transmembrane region" description="Helical" evidence="7">
    <location>
        <begin position="146"/>
        <end position="165"/>
    </location>
</feature>
<evidence type="ECO:0000313" key="9">
    <source>
        <dbReference type="EMBL" id="GAA1212820.1"/>
    </source>
</evidence>
<dbReference type="Gene3D" id="1.20.1540.10">
    <property type="entry name" value="Rhomboid-like"/>
    <property type="match status" value="1"/>
</dbReference>
<dbReference type="Pfam" id="PF01694">
    <property type="entry name" value="Rhomboid"/>
    <property type="match status" value="1"/>
</dbReference>
<dbReference type="PANTHER" id="PTHR43731:SF14">
    <property type="entry name" value="PRESENILIN-ASSOCIATED RHOMBOID-LIKE PROTEIN, MITOCHONDRIAL"/>
    <property type="match status" value="1"/>
</dbReference>
<comment type="caution">
    <text evidence="9">The sequence shown here is derived from an EMBL/GenBank/DDBJ whole genome shotgun (WGS) entry which is preliminary data.</text>
</comment>
<evidence type="ECO:0000256" key="2">
    <source>
        <dbReference type="ARBA" id="ARBA00009045"/>
    </source>
</evidence>
<keyword evidence="6 7" id="KW-0472">Membrane</keyword>
<dbReference type="InterPro" id="IPR035952">
    <property type="entry name" value="Rhomboid-like_sf"/>
</dbReference>
<dbReference type="EMBL" id="BAAALM010000015">
    <property type="protein sequence ID" value="GAA1212820.1"/>
    <property type="molecule type" value="Genomic_DNA"/>
</dbReference>
<proteinExistence type="inferred from homology"/>
<feature type="transmembrane region" description="Helical" evidence="7">
    <location>
        <begin position="90"/>
        <end position="111"/>
    </location>
</feature>
<keyword evidence="5 7" id="KW-1133">Transmembrane helix</keyword>
<keyword evidence="3 7" id="KW-0812">Transmembrane</keyword>
<evidence type="ECO:0000256" key="1">
    <source>
        <dbReference type="ARBA" id="ARBA00004141"/>
    </source>
</evidence>
<dbReference type="PANTHER" id="PTHR43731">
    <property type="entry name" value="RHOMBOID PROTEASE"/>
    <property type="match status" value="1"/>
</dbReference>
<evidence type="ECO:0000259" key="8">
    <source>
        <dbReference type="Pfam" id="PF01694"/>
    </source>
</evidence>
<comment type="subcellular location">
    <subcellularLocation>
        <location evidence="1">Membrane</location>
        <topology evidence="1">Multi-pass membrane protein</topology>
    </subcellularLocation>
</comment>
<dbReference type="Proteomes" id="UP001500467">
    <property type="component" value="Unassembled WGS sequence"/>
</dbReference>
<accession>A0ABP4G7I2</accession>
<comment type="similarity">
    <text evidence="2">Belongs to the peptidase S54 family.</text>
</comment>